<keyword evidence="4 10" id="KW-0812">Transmembrane</keyword>
<dbReference type="InterPro" id="IPR000531">
    <property type="entry name" value="Beta-barrel_TonB"/>
</dbReference>
<feature type="domain" description="TonB-dependent receptor plug" evidence="13">
    <location>
        <begin position="120"/>
        <end position="227"/>
    </location>
</feature>
<evidence type="ECO:0000256" key="4">
    <source>
        <dbReference type="ARBA" id="ARBA00022692"/>
    </source>
</evidence>
<dbReference type="PANTHER" id="PTHR30069">
    <property type="entry name" value="TONB-DEPENDENT OUTER MEMBRANE RECEPTOR"/>
    <property type="match status" value="1"/>
</dbReference>
<evidence type="ECO:0000256" key="5">
    <source>
        <dbReference type="ARBA" id="ARBA00022729"/>
    </source>
</evidence>
<accession>A0ABT3PHL7</accession>
<dbReference type="RefSeq" id="WP_265763911.1">
    <property type="nucleotide sequence ID" value="NZ_JAGGJA010000001.1"/>
</dbReference>
<dbReference type="InterPro" id="IPR037066">
    <property type="entry name" value="Plug_dom_sf"/>
</dbReference>
<evidence type="ECO:0000259" key="13">
    <source>
        <dbReference type="Pfam" id="PF07715"/>
    </source>
</evidence>
<dbReference type="InterPro" id="IPR039426">
    <property type="entry name" value="TonB-dep_rcpt-like"/>
</dbReference>
<dbReference type="Gene3D" id="2.170.130.10">
    <property type="entry name" value="TonB-dependent receptor, plug domain"/>
    <property type="match status" value="1"/>
</dbReference>
<dbReference type="CDD" id="cd01347">
    <property type="entry name" value="ligand_gated_channel"/>
    <property type="match status" value="1"/>
</dbReference>
<evidence type="ECO:0000256" key="2">
    <source>
        <dbReference type="ARBA" id="ARBA00022448"/>
    </source>
</evidence>
<dbReference type="Proteomes" id="UP001207918">
    <property type="component" value="Unassembled WGS sequence"/>
</dbReference>
<evidence type="ECO:0000256" key="10">
    <source>
        <dbReference type="PROSITE-ProRule" id="PRU01360"/>
    </source>
</evidence>
<comment type="subcellular location">
    <subcellularLocation>
        <location evidence="1 10">Cell outer membrane</location>
        <topology evidence="1 10">Multi-pass membrane protein</topology>
    </subcellularLocation>
</comment>
<name>A0ABT3PHL7_9BACT</name>
<dbReference type="InterPro" id="IPR036942">
    <property type="entry name" value="Beta-barrel_TonB_sf"/>
</dbReference>
<feature type="domain" description="TonB-dependent receptor-like beta-barrel" evidence="12">
    <location>
        <begin position="377"/>
        <end position="783"/>
    </location>
</feature>
<dbReference type="EMBL" id="JAGGJA010000001">
    <property type="protein sequence ID" value="MCW9705248.1"/>
    <property type="molecule type" value="Genomic_DNA"/>
</dbReference>
<keyword evidence="9 10" id="KW-0998">Cell outer membrane</keyword>
<evidence type="ECO:0000256" key="11">
    <source>
        <dbReference type="RuleBase" id="RU003357"/>
    </source>
</evidence>
<evidence type="ECO:0000259" key="12">
    <source>
        <dbReference type="Pfam" id="PF00593"/>
    </source>
</evidence>
<dbReference type="SUPFAM" id="SSF56935">
    <property type="entry name" value="Porins"/>
    <property type="match status" value="1"/>
</dbReference>
<comment type="caution">
    <text evidence="14">The sequence shown here is derived from an EMBL/GenBank/DDBJ whole genome shotgun (WGS) entry which is preliminary data.</text>
</comment>
<evidence type="ECO:0000256" key="7">
    <source>
        <dbReference type="ARBA" id="ARBA00023136"/>
    </source>
</evidence>
<keyword evidence="3 10" id="KW-1134">Transmembrane beta strand</keyword>
<keyword evidence="2 10" id="KW-0813">Transport</keyword>
<dbReference type="InterPro" id="IPR012910">
    <property type="entry name" value="Plug_dom"/>
</dbReference>
<comment type="similarity">
    <text evidence="10 11">Belongs to the TonB-dependent receptor family.</text>
</comment>
<evidence type="ECO:0000256" key="8">
    <source>
        <dbReference type="ARBA" id="ARBA00023170"/>
    </source>
</evidence>
<evidence type="ECO:0000256" key="6">
    <source>
        <dbReference type="ARBA" id="ARBA00023077"/>
    </source>
</evidence>
<dbReference type="Pfam" id="PF00593">
    <property type="entry name" value="TonB_dep_Rec_b-barrel"/>
    <property type="match status" value="1"/>
</dbReference>
<dbReference type="Gene3D" id="2.40.170.20">
    <property type="entry name" value="TonB-dependent receptor, beta-barrel domain"/>
    <property type="match status" value="1"/>
</dbReference>
<dbReference type="Pfam" id="PF07715">
    <property type="entry name" value="Plug"/>
    <property type="match status" value="1"/>
</dbReference>
<keyword evidence="7 10" id="KW-0472">Membrane</keyword>
<evidence type="ECO:0000256" key="9">
    <source>
        <dbReference type="ARBA" id="ARBA00023237"/>
    </source>
</evidence>
<organism evidence="14 15">
    <name type="scientific">Fodinibius salsisoli</name>
    <dbReference type="NCBI Taxonomy" id="2820877"/>
    <lineage>
        <taxon>Bacteria</taxon>
        <taxon>Pseudomonadati</taxon>
        <taxon>Balneolota</taxon>
        <taxon>Balneolia</taxon>
        <taxon>Balneolales</taxon>
        <taxon>Balneolaceae</taxon>
        <taxon>Fodinibius</taxon>
    </lineage>
</organism>
<keyword evidence="15" id="KW-1185">Reference proteome</keyword>
<sequence>MLKHLFLILFFIGFTGPFSSGIALGQKTIKVIAETTLRPISDVYIFNNSRNKVVSTNVEGKAILTKFAAEDTLHFQHPSFKPRVIIFHQLKGDSPTISLVERPVVMDEIFVSANKREQKLEEIPQRIKRIPMDDIQFQNPQTSADLLQSSGNVFVQKSQLGGGSPMIRGFAANSVLIAVDGIRINNAIFRSGNLQNVISVDPNALESTEVLFGPGSIIYGSDALGGVMNFQTKQPVLSYSEEQSLLKVNGLARYSSANNERTFHADLSYGKQQWGFLSSVSYSYFDDLRSGGNFYDEFPTFGKREEYVVRQSGEDTVVENDDVTMQRHSGYQQLNLMQKIRYKPTGSWDLSYGLHYATTTDIPRYDRLIERSEGDAGSLVNAEWYYGPQIWMLNTIKADHFADTGLYDKMSAVISQQWFQESRNDRDFGSPTLRNREENIDVYTANVDFDKQWGTSRELFYGLEGIHSYVTSEAMATQMETGRKSPVATRYPDEGSGYTQLAAYAKYKQDLFSNLTAVAGTRYSHVMLDARFSDQFYDFPFDDIDLNTGAFSGSLGFTYRPAKTLQFNLNGSTGFRAPNIDDVAKVFDSEPGTVIVPNANLKPEYSYNVDFSVIKDFNEQLRLELNTYYTWLRDAMVRRNFQFNGQDSIQYDGTQSKVEALVNAGRAYIYGVSADLSAELSPHVAFDSQLTYTRGQDTSNDEPLRHVAPLFGAAGITYKAKQIKVEAYTEFNGKKDIDLFSPSERNKPHLYTPEGTPAWATLNMKASYQVNEEVMINAGIENILDKHYRPYSSGISAAGRNISVALRAQL</sequence>
<evidence type="ECO:0000313" key="15">
    <source>
        <dbReference type="Proteomes" id="UP001207918"/>
    </source>
</evidence>
<evidence type="ECO:0000313" key="14">
    <source>
        <dbReference type="EMBL" id="MCW9705248.1"/>
    </source>
</evidence>
<protein>
    <submittedName>
        <fullName evidence="14">TonB-dependent receptor</fullName>
    </submittedName>
</protein>
<evidence type="ECO:0000256" key="3">
    <source>
        <dbReference type="ARBA" id="ARBA00022452"/>
    </source>
</evidence>
<proteinExistence type="inferred from homology"/>
<dbReference type="PANTHER" id="PTHR30069:SF29">
    <property type="entry name" value="HEMOGLOBIN AND HEMOGLOBIN-HAPTOGLOBIN-BINDING PROTEIN 1-RELATED"/>
    <property type="match status" value="1"/>
</dbReference>
<keyword evidence="6 11" id="KW-0798">TonB box</keyword>
<reference evidence="14 15" key="1">
    <citation type="submission" date="2021-03" db="EMBL/GenBank/DDBJ databases">
        <title>Aliifodinibius sp. nov., a new bacterium isolated from saline soil.</title>
        <authorList>
            <person name="Galisteo C."/>
            <person name="De La Haba R."/>
            <person name="Sanchez-Porro C."/>
            <person name="Ventosa A."/>
        </authorList>
    </citation>
    <scope>NUCLEOTIDE SEQUENCE [LARGE SCALE GENOMIC DNA]</scope>
    <source>
        <strain evidence="14 15">1BSP15-2V2</strain>
    </source>
</reference>
<dbReference type="PROSITE" id="PS52016">
    <property type="entry name" value="TONB_DEPENDENT_REC_3"/>
    <property type="match status" value="1"/>
</dbReference>
<gene>
    <name evidence="14" type="ORF">J6I44_00215</name>
</gene>
<keyword evidence="8 14" id="KW-0675">Receptor</keyword>
<keyword evidence="5" id="KW-0732">Signal</keyword>
<evidence type="ECO:0000256" key="1">
    <source>
        <dbReference type="ARBA" id="ARBA00004571"/>
    </source>
</evidence>